<reference evidence="3" key="1">
    <citation type="journal article" date="2019" name="Int. J. Syst. Evol. Microbiol.">
        <title>The Global Catalogue of Microorganisms (GCM) 10K type strain sequencing project: providing services to taxonomists for standard genome sequencing and annotation.</title>
        <authorList>
            <consortium name="The Broad Institute Genomics Platform"/>
            <consortium name="The Broad Institute Genome Sequencing Center for Infectious Disease"/>
            <person name="Wu L."/>
            <person name="Ma J."/>
        </authorList>
    </citation>
    <scope>NUCLEOTIDE SEQUENCE [LARGE SCALE GENOMIC DNA]</scope>
    <source>
        <strain evidence="3">KCTC 52204</strain>
    </source>
</reference>
<comment type="caution">
    <text evidence="2">The sequence shown here is derived from an EMBL/GenBank/DDBJ whole genome shotgun (WGS) entry which is preliminary data.</text>
</comment>
<dbReference type="RefSeq" id="WP_255928797.1">
    <property type="nucleotide sequence ID" value="NZ_JANFQP010000002.1"/>
</dbReference>
<gene>
    <name evidence="2" type="ORF">ACFSO8_06345</name>
</gene>
<dbReference type="Pfam" id="PF04230">
    <property type="entry name" value="PS_pyruv_trans"/>
    <property type="match status" value="1"/>
</dbReference>
<evidence type="ECO:0000313" key="2">
    <source>
        <dbReference type="EMBL" id="MFD2545080.1"/>
    </source>
</evidence>
<evidence type="ECO:0000313" key="3">
    <source>
        <dbReference type="Proteomes" id="UP001597394"/>
    </source>
</evidence>
<dbReference type="PANTHER" id="PTHR36836:SF1">
    <property type="entry name" value="COLANIC ACID BIOSYNTHESIS PROTEIN WCAK"/>
    <property type="match status" value="1"/>
</dbReference>
<accession>A0ABW5KBD3</accession>
<feature type="domain" description="Polysaccharide pyruvyl transferase" evidence="1">
    <location>
        <begin position="12"/>
        <end position="309"/>
    </location>
</feature>
<name>A0ABW5KBD3_9FLAO</name>
<sequence>MKVLVHIYLADNLGDDLFAKILLERYPHVQFYFLHETDRYEFLESYENAHIIGLPKLGRINFAVSNYFSSKIAFFIYLKRLKNIFKKMEPSFSAFLVIGGSLFMEGKSEYLKKSFYNIVYDVFKKKPKFIIGGNFGPYRNKEYLEFFRKIFSSSTDVCFRDAYSYGLFPDISTVRLAPDVVFNIINEHVKKDPKKVGVVPISLTRRPALKEFSTIYNLFLSQLISKFSDHGYEVTMYAFCKSEGDEKAMEEIYSLAISKENIDIINYEGRKIDQFLHHFSTNSYVVTSRFHGMILGLIYGINTYPISYSRKLVNVLDDMNFTGSYKDIETLVSTNVDVAFDEILANHFNVQQYLEDKDNQFKILDSYFND</sequence>
<proteinExistence type="predicted"/>
<organism evidence="2 3">
    <name type="scientific">Kaistella montana</name>
    <dbReference type="NCBI Taxonomy" id="1849733"/>
    <lineage>
        <taxon>Bacteria</taxon>
        <taxon>Pseudomonadati</taxon>
        <taxon>Bacteroidota</taxon>
        <taxon>Flavobacteriia</taxon>
        <taxon>Flavobacteriales</taxon>
        <taxon>Weeksellaceae</taxon>
        <taxon>Chryseobacterium group</taxon>
        <taxon>Kaistella</taxon>
    </lineage>
</organism>
<dbReference type="GO" id="GO:0016740">
    <property type="term" value="F:transferase activity"/>
    <property type="evidence" value="ECO:0007669"/>
    <property type="project" value="UniProtKB-KW"/>
</dbReference>
<dbReference type="PANTHER" id="PTHR36836">
    <property type="entry name" value="COLANIC ACID BIOSYNTHESIS PROTEIN WCAK"/>
    <property type="match status" value="1"/>
</dbReference>
<protein>
    <submittedName>
        <fullName evidence="2">Polysaccharide pyruvyl transferase family protein</fullName>
    </submittedName>
</protein>
<keyword evidence="3" id="KW-1185">Reference proteome</keyword>
<dbReference type="InterPro" id="IPR007345">
    <property type="entry name" value="Polysacch_pyruvyl_Trfase"/>
</dbReference>
<dbReference type="EMBL" id="JBHULG010000002">
    <property type="protein sequence ID" value="MFD2545080.1"/>
    <property type="molecule type" value="Genomic_DNA"/>
</dbReference>
<keyword evidence="2" id="KW-0808">Transferase</keyword>
<evidence type="ECO:0000259" key="1">
    <source>
        <dbReference type="Pfam" id="PF04230"/>
    </source>
</evidence>
<dbReference type="Proteomes" id="UP001597394">
    <property type="component" value="Unassembled WGS sequence"/>
</dbReference>